<evidence type="ECO:0000313" key="1">
    <source>
        <dbReference type="EMBL" id="KAE9351721.1"/>
    </source>
</evidence>
<comment type="caution">
    <text evidence="1">The sequence shown here is derived from an EMBL/GenBank/DDBJ whole genome shotgun (WGS) entry which is preliminary data.</text>
</comment>
<dbReference type="AlphaFoldDB" id="A0A6A4FLC9"/>
<keyword evidence="2" id="KW-1185">Reference proteome</keyword>
<evidence type="ECO:0000313" key="2">
    <source>
        <dbReference type="Proteomes" id="UP000434957"/>
    </source>
</evidence>
<name>A0A6A4FLC9_9STRA</name>
<accession>A0A6A4FLC9</accession>
<reference evidence="1 2" key="1">
    <citation type="submission" date="2018-08" db="EMBL/GenBank/DDBJ databases">
        <title>Genomic investigation of the strawberry pathogen Phytophthora fragariae indicates pathogenicity is determined by transcriptional variation in three key races.</title>
        <authorList>
            <person name="Adams T.M."/>
            <person name="Armitage A.D."/>
            <person name="Sobczyk M.K."/>
            <person name="Bates H.J."/>
            <person name="Dunwell J.M."/>
            <person name="Nellist C.F."/>
            <person name="Harrison R.J."/>
        </authorList>
    </citation>
    <scope>NUCLEOTIDE SEQUENCE [LARGE SCALE GENOMIC DNA]</scope>
    <source>
        <strain evidence="1 2">SCRP333</strain>
    </source>
</reference>
<gene>
    <name evidence="1" type="ORF">PR003_g4752</name>
</gene>
<dbReference type="Proteomes" id="UP000434957">
    <property type="component" value="Unassembled WGS sequence"/>
</dbReference>
<sequence>MVVDNCNMNLYIGSREGADGKAAHHQGSHNCWSCNGTVNSPALDLRRAGSERTHALQKVLNDFEGVTKTLQRSTLTLFGVRRLFDQVIHRYPTLKSQLSATASVVNYLALEGGIVKLQRREALTPTERAARAYFRLSEAAGPQPTPPSDLSITQQAFKRRKIAKRSRYADLVFVPPTVRIFSAAKLVYSDMRKRMDASTLEMFMFLMYNKDMWTSTLLKPCDRKKYGQAE</sequence>
<protein>
    <recommendedName>
        <fullName evidence="3">HAT C-terminal dimerisation domain-containing protein</fullName>
    </recommendedName>
</protein>
<dbReference type="PANTHER" id="PTHR40866">
    <property type="entry name" value="BED-TYPE DOMAIN-CONTAINING PROTEIN"/>
    <property type="match status" value="1"/>
</dbReference>
<dbReference type="EMBL" id="QXFT01000184">
    <property type="protein sequence ID" value="KAE9351721.1"/>
    <property type="molecule type" value="Genomic_DNA"/>
</dbReference>
<evidence type="ECO:0008006" key="3">
    <source>
        <dbReference type="Google" id="ProtNLM"/>
    </source>
</evidence>
<dbReference type="PANTHER" id="PTHR40866:SF1">
    <property type="entry name" value="BED-TYPE DOMAIN-CONTAINING PROTEIN"/>
    <property type="match status" value="1"/>
</dbReference>
<organism evidence="1 2">
    <name type="scientific">Phytophthora rubi</name>
    <dbReference type="NCBI Taxonomy" id="129364"/>
    <lineage>
        <taxon>Eukaryota</taxon>
        <taxon>Sar</taxon>
        <taxon>Stramenopiles</taxon>
        <taxon>Oomycota</taxon>
        <taxon>Peronosporomycetes</taxon>
        <taxon>Peronosporales</taxon>
        <taxon>Peronosporaceae</taxon>
        <taxon>Phytophthora</taxon>
    </lineage>
</organism>
<proteinExistence type="predicted"/>